<proteinExistence type="predicted"/>
<organism evidence="1 2">
    <name type="scientific">Fodinibius roseus</name>
    <dbReference type="NCBI Taxonomy" id="1194090"/>
    <lineage>
        <taxon>Bacteria</taxon>
        <taxon>Pseudomonadati</taxon>
        <taxon>Balneolota</taxon>
        <taxon>Balneolia</taxon>
        <taxon>Balneolales</taxon>
        <taxon>Balneolaceae</taxon>
        <taxon>Fodinibius</taxon>
    </lineage>
</organism>
<evidence type="ECO:0000313" key="1">
    <source>
        <dbReference type="EMBL" id="SHE62541.1"/>
    </source>
</evidence>
<dbReference type="Proteomes" id="UP000184041">
    <property type="component" value="Unassembled WGS sequence"/>
</dbReference>
<keyword evidence="2" id="KW-1185">Reference proteome</keyword>
<protein>
    <submittedName>
        <fullName evidence="1">Uncharacterized protein</fullName>
    </submittedName>
</protein>
<dbReference type="AlphaFoldDB" id="A0A1M4V0N2"/>
<reference evidence="1 2" key="1">
    <citation type="submission" date="2016-11" db="EMBL/GenBank/DDBJ databases">
        <authorList>
            <person name="Jaros S."/>
            <person name="Januszkiewicz K."/>
            <person name="Wedrychowicz H."/>
        </authorList>
    </citation>
    <scope>NUCLEOTIDE SEQUENCE [LARGE SCALE GENOMIC DNA]</scope>
    <source>
        <strain evidence="1 2">DSM 21986</strain>
    </source>
</reference>
<name>A0A1M4V0N2_9BACT</name>
<dbReference type="EMBL" id="FQUS01000002">
    <property type="protein sequence ID" value="SHE62541.1"/>
    <property type="molecule type" value="Genomic_DNA"/>
</dbReference>
<evidence type="ECO:0000313" key="2">
    <source>
        <dbReference type="Proteomes" id="UP000184041"/>
    </source>
</evidence>
<sequence>MNEKPGNRLPEAIDYFLYSKSFHYVMSCNLQVINDTI</sequence>
<dbReference type="STRING" id="1194090.SAMN05443144_102170"/>
<gene>
    <name evidence="1" type="ORF">SAMN05443144_102170</name>
</gene>
<accession>A0A1M4V0N2</accession>